<evidence type="ECO:0000313" key="2">
    <source>
        <dbReference type="EMBL" id="ABM06402.1"/>
    </source>
</evidence>
<gene>
    <name evidence="2" type="ordered locus">AAur_1222</name>
</gene>
<keyword evidence="3" id="KW-1185">Reference proteome</keyword>
<dbReference type="AlphaFoldDB" id="A1R445"/>
<keyword evidence="1" id="KW-0472">Membrane</keyword>
<feature type="transmembrane region" description="Helical" evidence="1">
    <location>
        <begin position="132"/>
        <end position="154"/>
    </location>
</feature>
<dbReference type="eggNOG" id="ENOG50329PD">
    <property type="taxonomic scope" value="Bacteria"/>
</dbReference>
<protein>
    <submittedName>
        <fullName evidence="2">Uncharacterized protein</fullName>
    </submittedName>
</protein>
<feature type="transmembrane region" description="Helical" evidence="1">
    <location>
        <begin position="102"/>
        <end position="125"/>
    </location>
</feature>
<evidence type="ECO:0000313" key="3">
    <source>
        <dbReference type="Proteomes" id="UP000000637"/>
    </source>
</evidence>
<dbReference type="EMBL" id="CP000474">
    <property type="protein sequence ID" value="ABM06402.1"/>
    <property type="molecule type" value="Genomic_DNA"/>
</dbReference>
<evidence type="ECO:0000256" key="1">
    <source>
        <dbReference type="SAM" id="Phobius"/>
    </source>
</evidence>
<dbReference type="HOGENOM" id="CLU_1168760_0_0_11"/>
<name>A1R445_PAEAT</name>
<dbReference type="OrthoDB" id="5192631at2"/>
<keyword evidence="1" id="KW-1133">Transmembrane helix</keyword>
<dbReference type="KEGG" id="aau:AAur_1222"/>
<feature type="transmembrane region" description="Helical" evidence="1">
    <location>
        <begin position="74"/>
        <end position="96"/>
    </location>
</feature>
<accession>A1R445</accession>
<dbReference type="RefSeq" id="WP_011773954.1">
    <property type="nucleotide sequence ID" value="NC_008711.1"/>
</dbReference>
<dbReference type="STRING" id="290340.AAur_1222"/>
<feature type="transmembrane region" description="Helical" evidence="1">
    <location>
        <begin position="213"/>
        <end position="236"/>
    </location>
</feature>
<feature type="transmembrane region" description="Helical" evidence="1">
    <location>
        <begin position="166"/>
        <end position="183"/>
    </location>
</feature>
<keyword evidence="1" id="KW-0812">Transmembrane</keyword>
<organism evidence="2 3">
    <name type="scientific">Paenarthrobacter aurescens (strain TC1)</name>
    <dbReference type="NCBI Taxonomy" id="290340"/>
    <lineage>
        <taxon>Bacteria</taxon>
        <taxon>Bacillati</taxon>
        <taxon>Actinomycetota</taxon>
        <taxon>Actinomycetes</taxon>
        <taxon>Micrococcales</taxon>
        <taxon>Micrococcaceae</taxon>
        <taxon>Paenarthrobacter</taxon>
    </lineage>
</organism>
<sequence length="237" mass="25939">MMQETANKKWFDELVLELRLRQVHGDAIGDTVASVRELLRDTDQQAEEAFGPARSYAAELELPRAPKFEWVRKALWPSMLGLLAFLLFNQAVVPWARSEPMLISPVQAALVATPLVVIALLPLYLTAAVRRHWVLVGLVVICVASGLASGVVAPTSRADAWLELNPLPWLMGSAAIMVLLSIVNTMRHLGPDNDDIIDPTADTKPNTGARKKIGVLVTNWLFPIFALAMFGLALALS</sequence>
<proteinExistence type="predicted"/>
<dbReference type="Proteomes" id="UP000000637">
    <property type="component" value="Chromosome"/>
</dbReference>
<reference evidence="2 3" key="1">
    <citation type="journal article" date="2006" name="PLoS Genet.">
        <title>Secrets of soil survival revealed by the genome sequence of Arthrobacter aurescens TC1.</title>
        <authorList>
            <person name="Mongodin E.F."/>
            <person name="Shapir N."/>
            <person name="Daugherty S.C."/>
            <person name="DeBoy R.T."/>
            <person name="Emerson J.B."/>
            <person name="Shvartzbeyn A."/>
            <person name="Radune D."/>
            <person name="Vamathevan J."/>
            <person name="Riggs F."/>
            <person name="Grinberg V."/>
            <person name="Khouri H."/>
            <person name="Wackett L.P."/>
            <person name="Nelson K.E."/>
            <person name="Sadowsky M.J."/>
        </authorList>
    </citation>
    <scope>NUCLEOTIDE SEQUENCE [LARGE SCALE GENOMIC DNA]</scope>
    <source>
        <strain evidence="2 3">TC1</strain>
    </source>
</reference>